<feature type="region of interest" description="Disordered" evidence="5">
    <location>
        <begin position="122"/>
        <end position="156"/>
    </location>
</feature>
<feature type="region of interest" description="Disordered" evidence="5">
    <location>
        <begin position="688"/>
        <end position="707"/>
    </location>
</feature>
<protein>
    <submittedName>
        <fullName evidence="8">EXS-domain-containing protein</fullName>
    </submittedName>
</protein>
<comment type="subcellular location">
    <subcellularLocation>
        <location evidence="1">Membrane</location>
        <topology evidence="1">Multi-pass membrane protein</topology>
    </subcellularLocation>
</comment>
<accession>A0A066WFV6</accession>
<feature type="transmembrane region" description="Helical" evidence="6">
    <location>
        <begin position="213"/>
        <end position="233"/>
    </location>
</feature>
<keyword evidence="3 6" id="KW-1133">Transmembrane helix</keyword>
<name>A0A066WFV6_TILAU</name>
<dbReference type="InterPro" id="IPR004342">
    <property type="entry name" value="EXS_C"/>
</dbReference>
<evidence type="ECO:0000313" key="9">
    <source>
        <dbReference type="Proteomes" id="UP000027361"/>
    </source>
</evidence>
<feature type="compositionally biased region" description="Basic residues" evidence="5">
    <location>
        <begin position="583"/>
        <end position="595"/>
    </location>
</feature>
<dbReference type="GO" id="GO:0016020">
    <property type="term" value="C:membrane"/>
    <property type="evidence" value="ECO:0007669"/>
    <property type="project" value="UniProtKB-SubCell"/>
</dbReference>
<feature type="compositionally biased region" description="Low complexity" evidence="5">
    <location>
        <begin position="546"/>
        <end position="580"/>
    </location>
</feature>
<dbReference type="InParanoid" id="A0A066WFV6"/>
<dbReference type="EMBL" id="JMSN01000020">
    <property type="protein sequence ID" value="KDN49954.1"/>
    <property type="molecule type" value="Genomic_DNA"/>
</dbReference>
<evidence type="ECO:0000259" key="7">
    <source>
        <dbReference type="PROSITE" id="PS51380"/>
    </source>
</evidence>
<dbReference type="PANTHER" id="PTHR10783:SF46">
    <property type="entry name" value="PROTEIN ERD1 HOMOLOG 2"/>
    <property type="match status" value="1"/>
</dbReference>
<comment type="caution">
    <text evidence="8">The sequence shown here is derived from an EMBL/GenBank/DDBJ whole genome shotgun (WGS) entry which is preliminary data.</text>
</comment>
<feature type="region of interest" description="Disordered" evidence="5">
    <location>
        <begin position="719"/>
        <end position="742"/>
    </location>
</feature>
<sequence length="742" mass="81140">MPLTKVGILDEHGPVLVLPSYSQECVADWISSDADLLRNALSFVRSGAAATQLGLAGRLDGTYFLPVSHGGKDMSYSFNFWLPPPYRVIMLISLGLLCYANNLHTLGGLALDPARLPNFSHESASKTGSGHGHLPQHRPLTSASPGNPSGSGSESSASLSQLQVSTSSLLRYRAAYVLALVYAVLSTFGWLSFRYWVDGAPSGDPFGNHAQFYQGVIFFGAISLSLWPGRLLFKSVRFTFLRSLLRISKPSFAQRISFGEVLLADSLTSFAKVFGDVWLSLCFLWPRQEHHTWWNGKGSLAVPFMVSLPYLIRLRQCLSEYATSAPTVSLQSGKGRRSRKPLANALKYATVLPVIWLSALHEMARDAVLLELDARVIPIEELDSGLRRYGDLIFQLWLFAVFVNTIFSFWWDVTNDWGLDLLRFSTWSSAAPGLAKGVRQSLHKRGISGVSSVRAAYGRRLSWRPPSLLGRADTVISEERDEEESGDGRSKASDRKHFSELRRGQIAPGDAQDVRTSPAMAIEESGEVRGIHQRANEDMTPSASGFSPDARSLSSSSSPFGPASPSDAFSSSSLLQPPSLATQHHHHHDQHRRKSSVALLRSPAKGHSMLFHPLAYQIIVVLNLILRFLWSLKLSSRLHHIAELEAGVFTLEALEIVRRWAWVFLRVEWEFVKQRRLTASISEGGAAASAETAATPSSTSSSASSCASSFSSSAAAARATDTANGDTAPPTGKVRAYEGEGR</sequence>
<evidence type="ECO:0000256" key="1">
    <source>
        <dbReference type="ARBA" id="ARBA00004141"/>
    </source>
</evidence>
<dbReference type="PANTHER" id="PTHR10783">
    <property type="entry name" value="XENOTROPIC AND POLYTROPIC RETROVIRUS RECEPTOR 1-RELATED"/>
    <property type="match status" value="1"/>
</dbReference>
<feature type="compositionally biased region" description="Low complexity" evidence="5">
    <location>
        <begin position="141"/>
        <end position="156"/>
    </location>
</feature>
<dbReference type="AlphaFoldDB" id="A0A066WFV6"/>
<feature type="transmembrane region" description="Helical" evidence="6">
    <location>
        <begin position="174"/>
        <end position="193"/>
    </location>
</feature>
<feature type="transmembrane region" description="Helical" evidence="6">
    <location>
        <begin position="392"/>
        <end position="411"/>
    </location>
</feature>
<keyword evidence="2 6" id="KW-0812">Transmembrane</keyword>
<dbReference type="FunCoup" id="A0A066WFV6">
    <property type="interactions" value="240"/>
</dbReference>
<feature type="region of interest" description="Disordered" evidence="5">
    <location>
        <begin position="537"/>
        <end position="597"/>
    </location>
</feature>
<evidence type="ECO:0000256" key="3">
    <source>
        <dbReference type="ARBA" id="ARBA00022989"/>
    </source>
</evidence>
<evidence type="ECO:0000256" key="6">
    <source>
        <dbReference type="SAM" id="Phobius"/>
    </source>
</evidence>
<evidence type="ECO:0000256" key="4">
    <source>
        <dbReference type="ARBA" id="ARBA00023136"/>
    </source>
</evidence>
<feature type="domain" description="EXS" evidence="7">
    <location>
        <begin position="293"/>
        <end position="698"/>
    </location>
</feature>
<dbReference type="GO" id="GO:0005737">
    <property type="term" value="C:cytoplasm"/>
    <property type="evidence" value="ECO:0007669"/>
    <property type="project" value="TreeGrafter"/>
</dbReference>
<dbReference type="PROSITE" id="PS51380">
    <property type="entry name" value="EXS"/>
    <property type="match status" value="1"/>
</dbReference>
<dbReference type="OrthoDB" id="2159384at2759"/>
<evidence type="ECO:0000256" key="2">
    <source>
        <dbReference type="ARBA" id="ARBA00022692"/>
    </source>
</evidence>
<feature type="region of interest" description="Disordered" evidence="5">
    <location>
        <begin position="474"/>
        <end position="517"/>
    </location>
</feature>
<reference evidence="8 9" key="1">
    <citation type="submission" date="2014-05" db="EMBL/GenBank/DDBJ databases">
        <title>Draft genome sequence of a rare smut relative, Tilletiaria anomala UBC 951.</title>
        <authorList>
            <consortium name="DOE Joint Genome Institute"/>
            <person name="Toome M."/>
            <person name="Kuo A."/>
            <person name="Henrissat B."/>
            <person name="Lipzen A."/>
            <person name="Tritt A."/>
            <person name="Yoshinaga Y."/>
            <person name="Zane M."/>
            <person name="Barry K."/>
            <person name="Grigoriev I.V."/>
            <person name="Spatafora J.W."/>
            <person name="Aimea M.C."/>
        </authorList>
    </citation>
    <scope>NUCLEOTIDE SEQUENCE [LARGE SCALE GENOMIC DNA]</scope>
    <source>
        <strain evidence="8 9">UBC 951</strain>
    </source>
</reference>
<dbReference type="GeneID" id="25266418"/>
<dbReference type="HOGENOM" id="CLU_024081_2_0_1"/>
<dbReference type="Proteomes" id="UP000027361">
    <property type="component" value="Unassembled WGS sequence"/>
</dbReference>
<dbReference type="OMA" id="HHTWWNG"/>
<gene>
    <name evidence="8" type="ORF">K437DRAFT_273203</name>
</gene>
<keyword evidence="4 6" id="KW-0472">Membrane</keyword>
<dbReference type="Pfam" id="PF03124">
    <property type="entry name" value="EXS"/>
    <property type="match status" value="2"/>
</dbReference>
<dbReference type="RefSeq" id="XP_013244468.1">
    <property type="nucleotide sequence ID" value="XM_013389014.1"/>
</dbReference>
<proteinExistence type="predicted"/>
<organism evidence="8 9">
    <name type="scientific">Tilletiaria anomala (strain ATCC 24038 / CBS 436.72 / UBC 951)</name>
    <dbReference type="NCBI Taxonomy" id="1037660"/>
    <lineage>
        <taxon>Eukaryota</taxon>
        <taxon>Fungi</taxon>
        <taxon>Dikarya</taxon>
        <taxon>Basidiomycota</taxon>
        <taxon>Ustilaginomycotina</taxon>
        <taxon>Exobasidiomycetes</taxon>
        <taxon>Georgefischeriales</taxon>
        <taxon>Tilletiariaceae</taxon>
        <taxon>Tilletiaria</taxon>
    </lineage>
</organism>
<evidence type="ECO:0000313" key="8">
    <source>
        <dbReference type="EMBL" id="KDN49954.1"/>
    </source>
</evidence>
<feature type="compositionally biased region" description="Basic and acidic residues" evidence="5">
    <location>
        <begin position="486"/>
        <end position="503"/>
    </location>
</feature>
<dbReference type="STRING" id="1037660.A0A066WFV6"/>
<evidence type="ECO:0000256" key="5">
    <source>
        <dbReference type="SAM" id="MobiDB-lite"/>
    </source>
</evidence>
<keyword evidence="9" id="KW-1185">Reference proteome</keyword>